<dbReference type="InterPro" id="IPR045276">
    <property type="entry name" value="YbiO_bact"/>
</dbReference>
<organism evidence="11 12">
    <name type="scientific">Prauserella oleivorans</name>
    <dbReference type="NCBI Taxonomy" id="1478153"/>
    <lineage>
        <taxon>Bacteria</taxon>
        <taxon>Bacillati</taxon>
        <taxon>Actinomycetota</taxon>
        <taxon>Actinomycetes</taxon>
        <taxon>Pseudonocardiales</taxon>
        <taxon>Pseudonocardiaceae</taxon>
        <taxon>Prauserella</taxon>
    </lineage>
</organism>
<dbReference type="InterPro" id="IPR023408">
    <property type="entry name" value="MscS_beta-dom_sf"/>
</dbReference>
<keyword evidence="4 7" id="KW-0812">Transmembrane</keyword>
<dbReference type="Pfam" id="PF21088">
    <property type="entry name" value="MS_channel_1st"/>
    <property type="match status" value="1"/>
</dbReference>
<evidence type="ECO:0000256" key="3">
    <source>
        <dbReference type="ARBA" id="ARBA00022475"/>
    </source>
</evidence>
<dbReference type="InterPro" id="IPR006685">
    <property type="entry name" value="MscS_channel_2nd"/>
</dbReference>
<keyword evidence="12" id="KW-1185">Reference proteome</keyword>
<dbReference type="InterPro" id="IPR049142">
    <property type="entry name" value="MS_channel_1st"/>
</dbReference>
<dbReference type="PANTHER" id="PTHR30460:SF0">
    <property type="entry name" value="MODERATE CONDUCTANCE MECHANOSENSITIVE CHANNEL YBIO"/>
    <property type="match status" value="1"/>
</dbReference>
<protein>
    <submittedName>
        <fullName evidence="11">Mechanosensitive ion channel family protein</fullName>
    </submittedName>
</protein>
<evidence type="ECO:0000259" key="10">
    <source>
        <dbReference type="Pfam" id="PF21088"/>
    </source>
</evidence>
<sequence length="339" mass="36700">MEGAFPQVDQLLSDPPSCIQEAGTWCQQIWRLTGNEWLAGSANWLVAKPLRILFIVVIAVVVRYAIRKLIDRLTRTPEGDSDGKKLPTLLRPLRERAPEVLGPVVLERRRQRAKTIGSVLKSVTTVVVYGMAFVLVLGELGINLAPILASAGIVGVAIGFGAQNLVRDFLSGIFMMLEDQYGVGDVVDVGEAVGTIEAVGLRITTLRDLNGTVWYVRNGEVLRVGNFSQGYAVGVVDIPLSYDADVTKATALLEEVAAEAAQRPAVAPDVLEPPEVLGVENVTPEAVHLRVTVKVRPGRQWSVQRALRAEIMSAFERAGFEPPLRRLFPSNSGSSSNGS</sequence>
<evidence type="ECO:0000256" key="6">
    <source>
        <dbReference type="ARBA" id="ARBA00023136"/>
    </source>
</evidence>
<comment type="subcellular location">
    <subcellularLocation>
        <location evidence="1">Cell membrane</location>
        <topology evidence="1">Multi-pass membrane protein</topology>
    </subcellularLocation>
</comment>
<keyword evidence="5 7" id="KW-1133">Transmembrane helix</keyword>
<proteinExistence type="inferred from homology"/>
<dbReference type="EMBL" id="JBHUOF010000003">
    <property type="protein sequence ID" value="MFD2798404.1"/>
    <property type="molecule type" value="Genomic_DNA"/>
</dbReference>
<dbReference type="RefSeq" id="WP_377384046.1">
    <property type="nucleotide sequence ID" value="NZ_JBHSAN010000001.1"/>
</dbReference>
<evidence type="ECO:0000256" key="7">
    <source>
        <dbReference type="SAM" id="Phobius"/>
    </source>
</evidence>
<keyword evidence="3" id="KW-1003">Cell membrane</keyword>
<dbReference type="Pfam" id="PF00924">
    <property type="entry name" value="MS_channel_2nd"/>
    <property type="match status" value="1"/>
</dbReference>
<dbReference type="InterPro" id="IPR049278">
    <property type="entry name" value="MS_channel_C"/>
</dbReference>
<feature type="transmembrane region" description="Helical" evidence="7">
    <location>
        <begin position="118"/>
        <end position="138"/>
    </location>
</feature>
<comment type="caution">
    <text evidence="11">The sequence shown here is derived from an EMBL/GenBank/DDBJ whole genome shotgun (WGS) entry which is preliminary data.</text>
</comment>
<evidence type="ECO:0000313" key="11">
    <source>
        <dbReference type="EMBL" id="MFD2798404.1"/>
    </source>
</evidence>
<feature type="domain" description="Mechanosensitive ion channel MscS" evidence="8">
    <location>
        <begin position="164"/>
        <end position="228"/>
    </location>
</feature>
<dbReference type="SUPFAM" id="SSF82689">
    <property type="entry name" value="Mechanosensitive channel protein MscS (YggB), C-terminal domain"/>
    <property type="match status" value="1"/>
</dbReference>
<dbReference type="InterPro" id="IPR010920">
    <property type="entry name" value="LSM_dom_sf"/>
</dbReference>
<evidence type="ECO:0000256" key="1">
    <source>
        <dbReference type="ARBA" id="ARBA00004651"/>
    </source>
</evidence>
<feature type="transmembrane region" description="Helical" evidence="7">
    <location>
        <begin position="50"/>
        <end position="66"/>
    </location>
</feature>
<evidence type="ECO:0000259" key="9">
    <source>
        <dbReference type="Pfam" id="PF21082"/>
    </source>
</evidence>
<evidence type="ECO:0000313" key="12">
    <source>
        <dbReference type="Proteomes" id="UP001597478"/>
    </source>
</evidence>
<dbReference type="Gene3D" id="2.30.30.60">
    <property type="match status" value="1"/>
</dbReference>
<dbReference type="Pfam" id="PF21082">
    <property type="entry name" value="MS_channel_3rd"/>
    <property type="match status" value="1"/>
</dbReference>
<dbReference type="Proteomes" id="UP001597478">
    <property type="component" value="Unassembled WGS sequence"/>
</dbReference>
<dbReference type="Gene3D" id="3.30.70.100">
    <property type="match status" value="1"/>
</dbReference>
<dbReference type="InterPro" id="IPR011014">
    <property type="entry name" value="MscS_channel_TM-2"/>
</dbReference>
<dbReference type="InterPro" id="IPR011066">
    <property type="entry name" value="MscS_channel_C_sf"/>
</dbReference>
<evidence type="ECO:0000256" key="2">
    <source>
        <dbReference type="ARBA" id="ARBA00008017"/>
    </source>
</evidence>
<dbReference type="Gene3D" id="1.10.287.1260">
    <property type="match status" value="1"/>
</dbReference>
<comment type="similarity">
    <text evidence="2">Belongs to the MscS (TC 1.A.23) family.</text>
</comment>
<evidence type="ECO:0000256" key="4">
    <source>
        <dbReference type="ARBA" id="ARBA00022692"/>
    </source>
</evidence>
<dbReference type="PANTHER" id="PTHR30460">
    <property type="entry name" value="MODERATE CONDUCTANCE MECHANOSENSITIVE CHANNEL YBIO"/>
    <property type="match status" value="1"/>
</dbReference>
<gene>
    <name evidence="11" type="ORF">ACFS2C_03240</name>
</gene>
<evidence type="ECO:0000256" key="5">
    <source>
        <dbReference type="ARBA" id="ARBA00022989"/>
    </source>
</evidence>
<feature type="domain" description="Mechanosensitive ion channel transmembrane helices 2/3" evidence="10">
    <location>
        <begin position="123"/>
        <end position="163"/>
    </location>
</feature>
<evidence type="ECO:0000259" key="8">
    <source>
        <dbReference type="Pfam" id="PF00924"/>
    </source>
</evidence>
<dbReference type="SUPFAM" id="SSF50182">
    <property type="entry name" value="Sm-like ribonucleoproteins"/>
    <property type="match status" value="1"/>
</dbReference>
<feature type="transmembrane region" description="Helical" evidence="7">
    <location>
        <begin position="144"/>
        <end position="166"/>
    </location>
</feature>
<name>A0ABW5W5F6_9PSEU</name>
<accession>A0ABW5W5F6</accession>
<feature type="domain" description="Mechanosensitive ion channel MscS C-terminal" evidence="9">
    <location>
        <begin position="235"/>
        <end position="319"/>
    </location>
</feature>
<dbReference type="SUPFAM" id="SSF82861">
    <property type="entry name" value="Mechanosensitive channel protein MscS (YggB), transmembrane region"/>
    <property type="match status" value="1"/>
</dbReference>
<reference evidence="12" key="1">
    <citation type="journal article" date="2019" name="Int. J. Syst. Evol. Microbiol.">
        <title>The Global Catalogue of Microorganisms (GCM) 10K type strain sequencing project: providing services to taxonomists for standard genome sequencing and annotation.</title>
        <authorList>
            <consortium name="The Broad Institute Genomics Platform"/>
            <consortium name="The Broad Institute Genome Sequencing Center for Infectious Disease"/>
            <person name="Wu L."/>
            <person name="Ma J."/>
        </authorList>
    </citation>
    <scope>NUCLEOTIDE SEQUENCE [LARGE SCALE GENOMIC DNA]</scope>
    <source>
        <strain evidence="12">IBRC-M 10906</strain>
    </source>
</reference>
<keyword evidence="6 7" id="KW-0472">Membrane</keyword>